<sequence>MGGIFRRSKTLTELEEEREHEEAEVSVLHQKVLKSRLQGRLGRGATKYFKDD</sequence>
<organism evidence="2">
    <name type="scientific">marine sediment metagenome</name>
    <dbReference type="NCBI Taxonomy" id="412755"/>
    <lineage>
        <taxon>unclassified sequences</taxon>
        <taxon>metagenomes</taxon>
        <taxon>ecological metagenomes</taxon>
    </lineage>
</organism>
<protein>
    <submittedName>
        <fullName evidence="2">Uncharacterized protein</fullName>
    </submittedName>
</protein>
<proteinExistence type="predicted"/>
<gene>
    <name evidence="2" type="ORF">LCGC14_1820680</name>
</gene>
<comment type="caution">
    <text evidence="2">The sequence shown here is derived from an EMBL/GenBank/DDBJ whole genome shotgun (WGS) entry which is preliminary data.</text>
</comment>
<dbReference type="EMBL" id="LAZR01017825">
    <property type="protein sequence ID" value="KKL98819.1"/>
    <property type="molecule type" value="Genomic_DNA"/>
</dbReference>
<evidence type="ECO:0000313" key="2">
    <source>
        <dbReference type="EMBL" id="KKL98819.1"/>
    </source>
</evidence>
<name>A0A0F9GJ27_9ZZZZ</name>
<evidence type="ECO:0000256" key="1">
    <source>
        <dbReference type="SAM" id="MobiDB-lite"/>
    </source>
</evidence>
<feature type="region of interest" description="Disordered" evidence="1">
    <location>
        <begin position="1"/>
        <end position="20"/>
    </location>
</feature>
<accession>A0A0F9GJ27</accession>
<dbReference type="AlphaFoldDB" id="A0A0F9GJ27"/>
<reference evidence="2" key="1">
    <citation type="journal article" date="2015" name="Nature">
        <title>Complex archaea that bridge the gap between prokaryotes and eukaryotes.</title>
        <authorList>
            <person name="Spang A."/>
            <person name="Saw J.H."/>
            <person name="Jorgensen S.L."/>
            <person name="Zaremba-Niedzwiedzka K."/>
            <person name="Martijn J."/>
            <person name="Lind A.E."/>
            <person name="van Eijk R."/>
            <person name="Schleper C."/>
            <person name="Guy L."/>
            <person name="Ettema T.J."/>
        </authorList>
    </citation>
    <scope>NUCLEOTIDE SEQUENCE</scope>
</reference>
<feature type="non-terminal residue" evidence="2">
    <location>
        <position position="52"/>
    </location>
</feature>